<evidence type="ECO:0000256" key="1">
    <source>
        <dbReference type="ARBA" id="ARBA00023015"/>
    </source>
</evidence>
<dbReference type="InterPro" id="IPR052158">
    <property type="entry name" value="INH-QAR"/>
</dbReference>
<keyword evidence="5" id="KW-1185">Reference proteome</keyword>
<keyword evidence="2" id="KW-0804">Transcription</keyword>
<dbReference type="OrthoDB" id="9803764at2"/>
<dbReference type="PROSITE" id="PS01124">
    <property type="entry name" value="HTH_ARAC_FAMILY_2"/>
    <property type="match status" value="1"/>
</dbReference>
<keyword evidence="4" id="KW-0238">DNA-binding</keyword>
<dbReference type="InterPro" id="IPR029062">
    <property type="entry name" value="Class_I_gatase-like"/>
</dbReference>
<dbReference type="RefSeq" id="WP_089895148.1">
    <property type="nucleotide sequence ID" value="NZ_FOJG01000001.1"/>
</dbReference>
<dbReference type="Gene3D" id="3.40.50.880">
    <property type="match status" value="1"/>
</dbReference>
<sequence length="345" mass="37440">MKSIPLPAPKLVVIVVMSGNVLLDIAGPADVFVTAGKILAKSPQPVGGYEVCVAAPGHITQLPSSAGLQLMCATSVLDIRRPVDTLLIAGYNSDQEELEDYTAFYQWLGVKAKEIRRIGAVCVGTFALAKAGLLNGKRATTHWEYCGQLQACFPEVKVDPNPFFIKDDNRYTSGGVTSGMDLALALVEEDHGKDLAAQVSRKLVLYLKRPGSQASFSALLPGYAIGNAISGQLRTWIMEHLSASIGVSDLAAQMNMSTRNFSRAFTKETGISPAKFVEKLRVEVARKYLEDSSLSLETIAERCGLGSVVSMRRIFDRHLHLTPGDYRRTFRTSIARDFTGDIPAS</sequence>
<name>A0A1I0R9T9_9BACT</name>
<dbReference type="STRING" id="29529.SAMN04488122_2524"/>
<gene>
    <name evidence="4" type="ORF">SAMN04488122_2524</name>
</gene>
<dbReference type="SMART" id="SM00342">
    <property type="entry name" value="HTH_ARAC"/>
    <property type="match status" value="1"/>
</dbReference>
<dbReference type="InterPro" id="IPR018060">
    <property type="entry name" value="HTH_AraC"/>
</dbReference>
<dbReference type="AlphaFoldDB" id="A0A1I0R9T9"/>
<dbReference type="InterPro" id="IPR002818">
    <property type="entry name" value="DJ-1/PfpI"/>
</dbReference>
<dbReference type="PANTHER" id="PTHR43130">
    <property type="entry name" value="ARAC-FAMILY TRANSCRIPTIONAL REGULATOR"/>
    <property type="match status" value="1"/>
</dbReference>
<accession>A0A1I0R9T9</accession>
<dbReference type="CDD" id="cd03137">
    <property type="entry name" value="GATase1_AraC_1"/>
    <property type="match status" value="1"/>
</dbReference>
<dbReference type="Gene3D" id="1.10.10.60">
    <property type="entry name" value="Homeodomain-like"/>
    <property type="match status" value="1"/>
</dbReference>
<evidence type="ECO:0000313" key="5">
    <source>
        <dbReference type="Proteomes" id="UP000199310"/>
    </source>
</evidence>
<dbReference type="GO" id="GO:0043565">
    <property type="term" value="F:sequence-specific DNA binding"/>
    <property type="evidence" value="ECO:0007669"/>
    <property type="project" value="InterPro"/>
</dbReference>
<dbReference type="EMBL" id="FOJG01000001">
    <property type="protein sequence ID" value="SEW37585.1"/>
    <property type="molecule type" value="Genomic_DNA"/>
</dbReference>
<evidence type="ECO:0000313" key="4">
    <source>
        <dbReference type="EMBL" id="SEW37585.1"/>
    </source>
</evidence>
<feature type="domain" description="HTH araC/xylS-type" evidence="3">
    <location>
        <begin position="231"/>
        <end position="329"/>
    </location>
</feature>
<evidence type="ECO:0000259" key="3">
    <source>
        <dbReference type="PROSITE" id="PS01124"/>
    </source>
</evidence>
<keyword evidence="1" id="KW-0805">Transcription regulation</keyword>
<dbReference type="SUPFAM" id="SSF46689">
    <property type="entry name" value="Homeodomain-like"/>
    <property type="match status" value="2"/>
</dbReference>
<dbReference type="SUPFAM" id="SSF52317">
    <property type="entry name" value="Class I glutamine amidotransferase-like"/>
    <property type="match status" value="1"/>
</dbReference>
<dbReference type="Pfam" id="PF12833">
    <property type="entry name" value="HTH_18"/>
    <property type="match status" value="1"/>
</dbReference>
<dbReference type="PANTHER" id="PTHR43130:SF3">
    <property type="entry name" value="HTH-TYPE TRANSCRIPTIONAL REGULATOR RV1931C"/>
    <property type="match status" value="1"/>
</dbReference>
<dbReference type="GO" id="GO:0003700">
    <property type="term" value="F:DNA-binding transcription factor activity"/>
    <property type="evidence" value="ECO:0007669"/>
    <property type="project" value="InterPro"/>
</dbReference>
<evidence type="ECO:0000256" key="2">
    <source>
        <dbReference type="ARBA" id="ARBA00023163"/>
    </source>
</evidence>
<proteinExistence type="predicted"/>
<protein>
    <submittedName>
        <fullName evidence="4">Transcriptional regulator GlxA family, contains an amidase domain and an AraC-type DNA-binding HTH domain</fullName>
    </submittedName>
</protein>
<organism evidence="4 5">
    <name type="scientific">Chitinophaga arvensicola</name>
    <dbReference type="NCBI Taxonomy" id="29529"/>
    <lineage>
        <taxon>Bacteria</taxon>
        <taxon>Pseudomonadati</taxon>
        <taxon>Bacteroidota</taxon>
        <taxon>Chitinophagia</taxon>
        <taxon>Chitinophagales</taxon>
        <taxon>Chitinophagaceae</taxon>
        <taxon>Chitinophaga</taxon>
    </lineage>
</organism>
<dbReference type="Proteomes" id="UP000199310">
    <property type="component" value="Unassembled WGS sequence"/>
</dbReference>
<reference evidence="5" key="1">
    <citation type="submission" date="2016-10" db="EMBL/GenBank/DDBJ databases">
        <authorList>
            <person name="Varghese N."/>
            <person name="Submissions S."/>
        </authorList>
    </citation>
    <scope>NUCLEOTIDE SEQUENCE [LARGE SCALE GENOMIC DNA]</scope>
    <source>
        <strain evidence="5">DSM 3695</strain>
    </source>
</reference>
<dbReference type="Pfam" id="PF01965">
    <property type="entry name" value="DJ-1_PfpI"/>
    <property type="match status" value="1"/>
</dbReference>
<dbReference type="InterPro" id="IPR009057">
    <property type="entry name" value="Homeodomain-like_sf"/>
</dbReference>